<dbReference type="GeneID" id="17250662"/>
<dbReference type="EnsemblProtists" id="EOD04505">
    <property type="protein sequence ID" value="EOD04505"/>
    <property type="gene ID" value="EMIHUDRAFT_439151"/>
</dbReference>
<dbReference type="AlphaFoldDB" id="A0A0D3HZS0"/>
<dbReference type="HOGENOM" id="CLU_1196757_0_0_1"/>
<dbReference type="SUPFAM" id="SSF47616">
    <property type="entry name" value="GST C-terminal domain-like"/>
    <property type="match status" value="1"/>
</dbReference>
<sequence>MSLGELIYFPVQAKGLQLAILAEASGLEWTGFTVDKSPAGPKSWPAIKASGASPFGQLPMLRTPGGRVVGQSVAIANYIAHRASMHGAGDDDFALSQMCLAEGEDLYSLLLGAELARWKPREVRAAKAAAVRGLIATTVPDHLAKLEALCAAPLGFTSTGQTAGELYLFGMLYQTAAVAGAASLDATPRLKAWFDRTKALPAVAKVLEGRSAIGSLGQYFMNDADYDRFNAA</sequence>
<dbReference type="STRING" id="2903.R1CQH2"/>
<dbReference type="PANTHER" id="PTHR11571">
    <property type="entry name" value="GLUTATHIONE S-TRANSFERASE"/>
    <property type="match status" value="1"/>
</dbReference>
<reference evidence="6" key="1">
    <citation type="journal article" date="2013" name="Nature">
        <title>Pan genome of the phytoplankton Emiliania underpins its global distribution.</title>
        <authorList>
            <person name="Read B.A."/>
            <person name="Kegel J."/>
            <person name="Klute M.J."/>
            <person name="Kuo A."/>
            <person name="Lefebvre S.C."/>
            <person name="Maumus F."/>
            <person name="Mayer C."/>
            <person name="Miller J."/>
            <person name="Monier A."/>
            <person name="Salamov A."/>
            <person name="Young J."/>
            <person name="Aguilar M."/>
            <person name="Claverie J.M."/>
            <person name="Frickenhaus S."/>
            <person name="Gonzalez K."/>
            <person name="Herman E.K."/>
            <person name="Lin Y.C."/>
            <person name="Napier J."/>
            <person name="Ogata H."/>
            <person name="Sarno A.F."/>
            <person name="Shmutz J."/>
            <person name="Schroeder D."/>
            <person name="de Vargas C."/>
            <person name="Verret F."/>
            <person name="von Dassow P."/>
            <person name="Valentin K."/>
            <person name="Van de Peer Y."/>
            <person name="Wheeler G."/>
            <person name="Dacks J.B."/>
            <person name="Delwiche C.F."/>
            <person name="Dyhrman S.T."/>
            <person name="Glockner G."/>
            <person name="John U."/>
            <person name="Richards T."/>
            <person name="Worden A.Z."/>
            <person name="Zhang X."/>
            <person name="Grigoriev I.V."/>
            <person name="Allen A.E."/>
            <person name="Bidle K."/>
            <person name="Borodovsky M."/>
            <person name="Bowler C."/>
            <person name="Brownlee C."/>
            <person name="Cock J.M."/>
            <person name="Elias M."/>
            <person name="Gladyshev V.N."/>
            <person name="Groth M."/>
            <person name="Guda C."/>
            <person name="Hadaegh A."/>
            <person name="Iglesias-Rodriguez M.D."/>
            <person name="Jenkins J."/>
            <person name="Jones B.M."/>
            <person name="Lawson T."/>
            <person name="Leese F."/>
            <person name="Lindquist E."/>
            <person name="Lobanov A."/>
            <person name="Lomsadze A."/>
            <person name="Malik S.B."/>
            <person name="Marsh M.E."/>
            <person name="Mackinder L."/>
            <person name="Mock T."/>
            <person name="Mueller-Roeber B."/>
            <person name="Pagarete A."/>
            <person name="Parker M."/>
            <person name="Probert I."/>
            <person name="Quesneville H."/>
            <person name="Raines C."/>
            <person name="Rensing S.A."/>
            <person name="Riano-Pachon D.M."/>
            <person name="Richier S."/>
            <person name="Rokitta S."/>
            <person name="Shiraiwa Y."/>
            <person name="Soanes D.M."/>
            <person name="van der Giezen M."/>
            <person name="Wahlund T.M."/>
            <person name="Williams B."/>
            <person name="Wilson W."/>
            <person name="Wolfe G."/>
            <person name="Wurch L.L."/>
        </authorList>
    </citation>
    <scope>NUCLEOTIDE SEQUENCE</scope>
</reference>
<comment type="catalytic activity">
    <reaction evidence="3">
        <text>RX + glutathione = an S-substituted glutathione + a halide anion + H(+)</text>
        <dbReference type="Rhea" id="RHEA:16437"/>
        <dbReference type="ChEBI" id="CHEBI:15378"/>
        <dbReference type="ChEBI" id="CHEBI:16042"/>
        <dbReference type="ChEBI" id="CHEBI:17792"/>
        <dbReference type="ChEBI" id="CHEBI:57925"/>
        <dbReference type="ChEBI" id="CHEBI:90779"/>
        <dbReference type="EC" id="2.5.1.18"/>
    </reaction>
</comment>
<dbReference type="InterPro" id="IPR050213">
    <property type="entry name" value="GST_superfamily"/>
</dbReference>
<dbReference type="Proteomes" id="UP000013827">
    <property type="component" value="Unassembled WGS sequence"/>
</dbReference>
<keyword evidence="6" id="KW-1185">Reference proteome</keyword>
<reference evidence="5" key="2">
    <citation type="submission" date="2024-10" db="UniProtKB">
        <authorList>
            <consortium name="EnsemblProtists"/>
        </authorList>
    </citation>
    <scope>IDENTIFICATION</scope>
</reference>
<proteinExistence type="predicted"/>
<dbReference type="OMA" id="QTHEELW"/>
<dbReference type="InterPro" id="IPR036282">
    <property type="entry name" value="Glutathione-S-Trfase_C_sf"/>
</dbReference>
<dbReference type="eggNOG" id="ENOG502STV1">
    <property type="taxonomic scope" value="Eukaryota"/>
</dbReference>
<dbReference type="Pfam" id="PF13409">
    <property type="entry name" value="GST_N_2"/>
    <property type="match status" value="1"/>
</dbReference>
<organism evidence="5 6">
    <name type="scientific">Emiliania huxleyi (strain CCMP1516)</name>
    <dbReference type="NCBI Taxonomy" id="280463"/>
    <lineage>
        <taxon>Eukaryota</taxon>
        <taxon>Haptista</taxon>
        <taxon>Haptophyta</taxon>
        <taxon>Prymnesiophyceae</taxon>
        <taxon>Isochrysidales</taxon>
        <taxon>Noelaerhabdaceae</taxon>
        <taxon>Emiliania</taxon>
    </lineage>
</organism>
<dbReference type="PANTHER" id="PTHR11571:SF224">
    <property type="entry name" value="HEMATOPOIETIC PROSTAGLANDIN D SYNTHASE"/>
    <property type="match status" value="1"/>
</dbReference>
<accession>A0A0D3HZS0</accession>
<name>A0A0D3HZS0_EMIH1</name>
<dbReference type="EC" id="2.5.1.18" evidence="1"/>
<dbReference type="InterPro" id="IPR036249">
    <property type="entry name" value="Thioredoxin-like_sf"/>
</dbReference>
<evidence type="ECO:0000259" key="4">
    <source>
        <dbReference type="PROSITE" id="PS50404"/>
    </source>
</evidence>
<evidence type="ECO:0000256" key="1">
    <source>
        <dbReference type="ARBA" id="ARBA00012452"/>
    </source>
</evidence>
<dbReference type="PaxDb" id="2903-EOD04505"/>
<evidence type="ECO:0000313" key="6">
    <source>
        <dbReference type="Proteomes" id="UP000013827"/>
    </source>
</evidence>
<evidence type="ECO:0000313" key="5">
    <source>
        <dbReference type="EnsemblProtists" id="EOD04505"/>
    </source>
</evidence>
<dbReference type="RefSeq" id="XP_005756934.1">
    <property type="nucleotide sequence ID" value="XM_005756877.1"/>
</dbReference>
<dbReference type="GO" id="GO:0004364">
    <property type="term" value="F:glutathione transferase activity"/>
    <property type="evidence" value="ECO:0007669"/>
    <property type="project" value="UniProtKB-EC"/>
</dbReference>
<feature type="domain" description="GST N-terminal" evidence="4">
    <location>
        <begin position="2"/>
        <end position="87"/>
    </location>
</feature>
<dbReference type="GO" id="GO:0006749">
    <property type="term" value="P:glutathione metabolic process"/>
    <property type="evidence" value="ECO:0007669"/>
    <property type="project" value="TreeGrafter"/>
</dbReference>
<evidence type="ECO:0000256" key="3">
    <source>
        <dbReference type="ARBA" id="ARBA00047960"/>
    </source>
</evidence>
<dbReference type="Gene3D" id="1.20.1050.10">
    <property type="match status" value="1"/>
</dbReference>
<dbReference type="PROSITE" id="PS50404">
    <property type="entry name" value="GST_NTER"/>
    <property type="match status" value="1"/>
</dbReference>
<dbReference type="KEGG" id="ehx:EMIHUDRAFT_439151"/>
<dbReference type="InterPro" id="IPR004045">
    <property type="entry name" value="Glutathione_S-Trfase_N"/>
</dbReference>
<keyword evidence="2" id="KW-0808">Transferase</keyword>
<evidence type="ECO:0000256" key="2">
    <source>
        <dbReference type="ARBA" id="ARBA00022679"/>
    </source>
</evidence>
<protein>
    <recommendedName>
        <fullName evidence="1">glutathione transferase</fullName>
        <ecNumber evidence="1">2.5.1.18</ecNumber>
    </recommendedName>
</protein>
<dbReference type="Gene3D" id="3.40.30.10">
    <property type="entry name" value="Glutaredoxin"/>
    <property type="match status" value="1"/>
</dbReference>
<dbReference type="SUPFAM" id="SSF52833">
    <property type="entry name" value="Thioredoxin-like"/>
    <property type="match status" value="1"/>
</dbReference>